<comment type="caution">
    <text evidence="2">The sequence shown here is derived from an EMBL/GenBank/DDBJ whole genome shotgun (WGS) entry which is preliminary data.</text>
</comment>
<dbReference type="Proteomes" id="UP000019918">
    <property type="component" value="Unassembled WGS sequence"/>
</dbReference>
<dbReference type="NCBIfam" id="TIGR02979">
    <property type="entry name" value="phageshock_pspD"/>
    <property type="match status" value="1"/>
</dbReference>
<dbReference type="EMBL" id="JFHN01000021">
    <property type="protein sequence ID" value="EXU76863.1"/>
    <property type="molecule type" value="Genomic_DNA"/>
</dbReference>
<organism evidence="2 3">
    <name type="scientific">Erwinia mallotivora</name>
    <dbReference type="NCBI Taxonomy" id="69222"/>
    <lineage>
        <taxon>Bacteria</taxon>
        <taxon>Pseudomonadati</taxon>
        <taxon>Pseudomonadota</taxon>
        <taxon>Gammaproteobacteria</taxon>
        <taxon>Enterobacterales</taxon>
        <taxon>Erwiniaceae</taxon>
        <taxon>Erwinia</taxon>
    </lineage>
</organism>
<feature type="transmembrane region" description="Helical" evidence="1">
    <location>
        <begin position="22"/>
        <end position="40"/>
    </location>
</feature>
<keyword evidence="1" id="KW-0472">Membrane</keyword>
<dbReference type="STRING" id="69222.BG55_02940"/>
<evidence type="ECO:0000256" key="1">
    <source>
        <dbReference type="SAM" id="Phobius"/>
    </source>
</evidence>
<dbReference type="RefSeq" id="WP_034934157.1">
    <property type="nucleotide sequence ID" value="NZ_VFIF01000001.1"/>
</dbReference>
<accession>A0A014NBT3</accession>
<dbReference type="PATRIC" id="fig|69222.5.peg.619"/>
<sequence>MRNWQSAVQRHATPALKKAGKFVLLGALAYGPAGLTGMLVKSVARRPLKIALAWAMEPLIRRAMLRATSRWHKP</sequence>
<evidence type="ECO:0000313" key="3">
    <source>
        <dbReference type="Proteomes" id="UP000019918"/>
    </source>
</evidence>
<keyword evidence="1" id="KW-1133">Transmembrane helix</keyword>
<keyword evidence="1" id="KW-0812">Transmembrane</keyword>
<dbReference type="Pfam" id="PF09584">
    <property type="entry name" value="Phageshock_PspD"/>
    <property type="match status" value="1"/>
</dbReference>
<keyword evidence="3" id="KW-1185">Reference proteome</keyword>
<gene>
    <name evidence="2" type="ORF">BG55_02940</name>
</gene>
<dbReference type="NCBIfam" id="NF007795">
    <property type="entry name" value="PRK10497.1"/>
    <property type="match status" value="1"/>
</dbReference>
<name>A0A014NBT3_9GAMM</name>
<dbReference type="AlphaFoldDB" id="A0A014NBT3"/>
<dbReference type="OrthoDB" id="6540431at2"/>
<dbReference type="InterPro" id="IPR014321">
    <property type="entry name" value="Phageshock_PspD"/>
</dbReference>
<evidence type="ECO:0000313" key="2">
    <source>
        <dbReference type="EMBL" id="EXU76863.1"/>
    </source>
</evidence>
<protein>
    <submittedName>
        <fullName evidence="2">Phage shock protein</fullName>
    </submittedName>
</protein>
<proteinExistence type="predicted"/>
<reference evidence="2 3" key="1">
    <citation type="submission" date="2014-02" db="EMBL/GenBank/DDBJ databases">
        <title>Draft genome of Erwinia mallotivora strain BT-MARDI, a papaya dieback pathogen.</title>
        <authorList>
            <person name="Redzuan R."/>
            <person name="Abu Bakar N."/>
            <person name="Badrun R."/>
            <person name="Mohd Raih M.F."/>
            <person name="Rozano L."/>
            <person name="Mat Amin N."/>
        </authorList>
    </citation>
    <scope>NUCLEOTIDE SEQUENCE [LARGE SCALE GENOMIC DNA]</scope>
    <source>
        <strain evidence="2 3">BT-MARDI</strain>
    </source>
</reference>